<reference evidence="2" key="2">
    <citation type="submission" date="2014-05" db="EMBL/GenBank/DDBJ databases">
        <title>Draft genome sequence of Virgibacillus massiliensis Vm-5.</title>
        <authorList>
            <person name="Khelaifia S."/>
            <person name="Croce O."/>
            <person name="Lagier J.C."/>
            <person name="Raoult D."/>
        </authorList>
    </citation>
    <scope>NUCLEOTIDE SEQUENCE [LARGE SCALE GENOMIC DNA]</scope>
    <source>
        <strain evidence="2">Vm-5</strain>
    </source>
</reference>
<dbReference type="AlphaFoldDB" id="A0A024QEI6"/>
<accession>A0A024QEI6</accession>
<comment type="caution">
    <text evidence="1">The sequence shown here is derived from an EMBL/GenBank/DDBJ whole genome shotgun (WGS) entry which is preliminary data.</text>
</comment>
<name>A0A024QEI6_9BACI</name>
<dbReference type="RefSeq" id="WP_021292266.1">
    <property type="nucleotide sequence ID" value="NZ_BNER01000006.1"/>
</dbReference>
<dbReference type="EMBL" id="CCDP010000002">
    <property type="protein sequence ID" value="CDQ40657.1"/>
    <property type="molecule type" value="Genomic_DNA"/>
</dbReference>
<keyword evidence="2" id="KW-1185">Reference proteome</keyword>
<dbReference type="OrthoDB" id="2943863at2"/>
<dbReference type="eggNOG" id="ENOG5032S6I">
    <property type="taxonomic scope" value="Bacteria"/>
</dbReference>
<proteinExistence type="predicted"/>
<gene>
    <name evidence="1" type="ORF">BN990_02984</name>
</gene>
<sequence>MTDRNQQIYDVCKDHMHAYVLIELVDGSSVDGIITGLDNESVYLAVPLEPHEQLQGGGSHHRQFGYGYPGYGGPGYGYGYGPGPRFRRLILPLTALAALSILPWY</sequence>
<protein>
    <submittedName>
        <fullName evidence="1">Uncharacterized protein</fullName>
    </submittedName>
</protein>
<evidence type="ECO:0000313" key="1">
    <source>
        <dbReference type="EMBL" id="CDQ40657.1"/>
    </source>
</evidence>
<organism evidence="1 2">
    <name type="scientific">Virgibacillus massiliensis</name>
    <dbReference type="NCBI Taxonomy" id="1462526"/>
    <lineage>
        <taxon>Bacteria</taxon>
        <taxon>Bacillati</taxon>
        <taxon>Bacillota</taxon>
        <taxon>Bacilli</taxon>
        <taxon>Bacillales</taxon>
        <taxon>Bacillaceae</taxon>
        <taxon>Virgibacillus</taxon>
    </lineage>
</organism>
<evidence type="ECO:0000313" key="2">
    <source>
        <dbReference type="Proteomes" id="UP000028875"/>
    </source>
</evidence>
<reference evidence="1 2" key="1">
    <citation type="submission" date="2014-03" db="EMBL/GenBank/DDBJ databases">
        <authorList>
            <person name="Urmite Genomes U."/>
        </authorList>
    </citation>
    <scope>NUCLEOTIDE SEQUENCE [LARGE SCALE GENOMIC DNA]</scope>
    <source>
        <strain evidence="1 2">Vm-5</strain>
    </source>
</reference>
<dbReference type="STRING" id="1462526.BN990_02984"/>
<dbReference type="Proteomes" id="UP000028875">
    <property type="component" value="Unassembled WGS sequence"/>
</dbReference>